<comment type="caution">
    <text evidence="3">The sequence shown here is derived from an EMBL/GenBank/DDBJ whole genome shotgun (WGS) entry which is preliminary data.</text>
</comment>
<keyword evidence="2" id="KW-0472">Membrane</keyword>
<organism evidence="3 4">
    <name type="scientific">Citrobacter pasteurii</name>
    <dbReference type="NCBI Taxonomy" id="1563222"/>
    <lineage>
        <taxon>Bacteria</taxon>
        <taxon>Pseudomonadati</taxon>
        <taxon>Pseudomonadota</taxon>
        <taxon>Gammaproteobacteria</taxon>
        <taxon>Enterobacterales</taxon>
        <taxon>Enterobacteriaceae</taxon>
        <taxon>Citrobacter</taxon>
    </lineage>
</organism>
<feature type="coiled-coil region" evidence="1">
    <location>
        <begin position="584"/>
        <end position="615"/>
    </location>
</feature>
<accession>A0A6N6K448</accession>
<evidence type="ECO:0000256" key="2">
    <source>
        <dbReference type="SAM" id="Phobius"/>
    </source>
</evidence>
<evidence type="ECO:0000313" key="4">
    <source>
        <dbReference type="Proteomes" id="UP000468420"/>
    </source>
</evidence>
<dbReference type="Proteomes" id="UP000468420">
    <property type="component" value="Unassembled WGS sequence"/>
</dbReference>
<protein>
    <submittedName>
        <fullName evidence="3">Uncharacterized protein</fullName>
    </submittedName>
</protein>
<dbReference type="RefSeq" id="WP_149692018.1">
    <property type="nucleotide sequence ID" value="NZ_JBEUGM010000002.1"/>
</dbReference>
<gene>
    <name evidence="3" type="ORF">DXF85_15960</name>
</gene>
<name>A0A6N6K448_9ENTR</name>
<evidence type="ECO:0000313" key="3">
    <source>
        <dbReference type="EMBL" id="KAA1276838.1"/>
    </source>
</evidence>
<evidence type="ECO:0000256" key="1">
    <source>
        <dbReference type="SAM" id="Coils"/>
    </source>
</evidence>
<keyword evidence="2" id="KW-1133">Transmembrane helix</keyword>
<proteinExistence type="predicted"/>
<keyword evidence="1" id="KW-0175">Coiled coil</keyword>
<feature type="transmembrane region" description="Helical" evidence="2">
    <location>
        <begin position="676"/>
        <end position="696"/>
    </location>
</feature>
<dbReference type="AlphaFoldDB" id="A0A6N6K448"/>
<sequence>MFAFNNAWPQFTFEFNPSQRDAPAGSLLIGLGDGNDTESQKGVALNNKGYRAGHYNSVSKLVANADDRQWTIWRSKLSSVQGIQRIVIEDFSLDTCFTLLLFLNHLDAAGSLSLSTHPWLEYVAAWESGIYLDGDDTTRSAACLLSALAHSSLYEQSMDDTDVVRRNMLACLRLLSDMIIANPDPTAGILPMHTQCYASAVASLAYEQQIYQHVIKRSVTCQLLLDLGTGRRQTVVDALFITETHPSGMLKILARCDKERSWTHNGFGLLAIYRPREVGTGNDIVISLNPIQGTRLDALWSALEQREDAAWQGLRPHDTPRFLESYRLAGGDKLIPGAPNQPWYDDQGRMTLIAAPKQLAPGEPGSKLTWQKDVLPAIWDNYFTRYLDNAIVPIALPEPDCRTKGKCIRVYQHRIPEGGDITIVPLMRMIDTPTFHAWLAAQSDSTRVIRSPVDLPPASEYISQWYSNILVVAHRHGVTFFCREEEDKHLAILIKAANSVANVSYEYENFLANSAQQIEQWLKDLLESQQMHNRKGKIRRLSDWSEMMLETKARALKAINKGALVGNDALHNQLSDDLSRQWGLSEQRQELMAQIEQLDQLMRQAISQRQEKRQRIYGALFSALALGAAANHIWEPIKEIKTTNLYEWQLMLFKEQPAPAMDKLQAIAADAARYEVYTLAILLIFGFIGFILFWFFDFNGKEE</sequence>
<dbReference type="EMBL" id="QRDC01000013">
    <property type="protein sequence ID" value="KAA1276838.1"/>
    <property type="molecule type" value="Genomic_DNA"/>
</dbReference>
<reference evidence="3 4" key="1">
    <citation type="submission" date="2018-08" db="EMBL/GenBank/DDBJ databases">
        <title>Complete genomic analysis of a Citrobacter pasteurii isolated from cockles (Cerastoderma edule) containing a new chromosomic qnrB allele.</title>
        <authorList>
            <person name="Rodrigues A."/>
            <person name="Baptista T."/>
            <person name="Quesada A."/>
            <person name="Campos M.J."/>
        </authorList>
    </citation>
    <scope>NUCLEOTIDE SEQUENCE [LARGE SCALE GENOMIC DNA]</scope>
    <source>
        <strain evidence="3 4">BA18</strain>
    </source>
</reference>
<keyword evidence="2" id="KW-0812">Transmembrane</keyword>